<evidence type="ECO:0000259" key="4">
    <source>
        <dbReference type="PROSITE" id="PS50932"/>
    </source>
</evidence>
<dbReference type="CDD" id="cd01392">
    <property type="entry name" value="HTH_LacI"/>
    <property type="match status" value="1"/>
</dbReference>
<dbReference type="InterPro" id="IPR046335">
    <property type="entry name" value="LacI/GalR-like_sensor"/>
</dbReference>
<keyword evidence="1" id="KW-0805">Transcription regulation</keyword>
<proteinExistence type="predicted"/>
<name>A0AAE3IP84_9BACT</name>
<evidence type="ECO:0000313" key="6">
    <source>
        <dbReference type="Proteomes" id="UP001209317"/>
    </source>
</evidence>
<dbReference type="CDD" id="cd06267">
    <property type="entry name" value="PBP1_LacI_sugar_binding-like"/>
    <property type="match status" value="1"/>
</dbReference>
<dbReference type="GO" id="GO:0000976">
    <property type="term" value="F:transcription cis-regulatory region binding"/>
    <property type="evidence" value="ECO:0007669"/>
    <property type="project" value="TreeGrafter"/>
</dbReference>
<keyword evidence="3" id="KW-0804">Transcription</keyword>
<evidence type="ECO:0000256" key="3">
    <source>
        <dbReference type="ARBA" id="ARBA00023163"/>
    </source>
</evidence>
<evidence type="ECO:0000256" key="1">
    <source>
        <dbReference type="ARBA" id="ARBA00023015"/>
    </source>
</evidence>
<dbReference type="PANTHER" id="PTHR30146:SF109">
    <property type="entry name" value="HTH-TYPE TRANSCRIPTIONAL REGULATOR GALS"/>
    <property type="match status" value="1"/>
</dbReference>
<dbReference type="SUPFAM" id="SSF53822">
    <property type="entry name" value="Periplasmic binding protein-like I"/>
    <property type="match status" value="1"/>
</dbReference>
<dbReference type="InterPro" id="IPR028082">
    <property type="entry name" value="Peripla_BP_I"/>
</dbReference>
<dbReference type="AlphaFoldDB" id="A0AAE3IP84"/>
<dbReference type="EMBL" id="JAOTPL010000011">
    <property type="protein sequence ID" value="MCU7694656.1"/>
    <property type="molecule type" value="Genomic_DNA"/>
</dbReference>
<gene>
    <name evidence="5" type="ORF">OD355_09030</name>
</gene>
<dbReference type="RefSeq" id="WP_263038141.1">
    <property type="nucleotide sequence ID" value="NZ_JAOTPL010000011.1"/>
</dbReference>
<sequence length="337" mass="37987">MNEKKNVTITDVAKKLKLSVATVSRALHSHPSVKESTRKRVVDMSDKMGFRINEVASSLRSNKSKTIGMIVPKIYMYFQSQIITIIQNELYKYGYNLIILQSNDSLELEKQAVETLMSFRVAGVIAAVTLYTVDFSHFDVFLNNNIPVIFYDRIPDYENDSIKVCGDDKQGGFEATRHLIEVGCKNILHISGPLQCYLYKYRSMGYKMALERSGIPFKEENLVCHELTHENAWSTLVNAFERDPSIDGIFTANDTCAIAALEFCKSHNLRVPNDVKIIGYSNDNRTAITTPSISSVEQFPNEFGIKTVSVLMQALNNEAGAPTKYVIPVKLVRRMST</sequence>
<organism evidence="5 6">
    <name type="scientific">Haoranjiania flava</name>
    <dbReference type="NCBI Taxonomy" id="1856322"/>
    <lineage>
        <taxon>Bacteria</taxon>
        <taxon>Pseudomonadati</taxon>
        <taxon>Bacteroidota</taxon>
        <taxon>Chitinophagia</taxon>
        <taxon>Chitinophagales</taxon>
        <taxon>Chitinophagaceae</taxon>
        <taxon>Haoranjiania</taxon>
    </lineage>
</organism>
<dbReference type="SMART" id="SM00354">
    <property type="entry name" value="HTH_LACI"/>
    <property type="match status" value="1"/>
</dbReference>
<accession>A0AAE3IP84</accession>
<evidence type="ECO:0000313" key="5">
    <source>
        <dbReference type="EMBL" id="MCU7694656.1"/>
    </source>
</evidence>
<dbReference type="GO" id="GO:0003700">
    <property type="term" value="F:DNA-binding transcription factor activity"/>
    <property type="evidence" value="ECO:0007669"/>
    <property type="project" value="TreeGrafter"/>
</dbReference>
<dbReference type="Pfam" id="PF13377">
    <property type="entry name" value="Peripla_BP_3"/>
    <property type="match status" value="1"/>
</dbReference>
<dbReference type="Gene3D" id="1.10.260.40">
    <property type="entry name" value="lambda repressor-like DNA-binding domains"/>
    <property type="match status" value="1"/>
</dbReference>
<dbReference type="Pfam" id="PF00356">
    <property type="entry name" value="LacI"/>
    <property type="match status" value="1"/>
</dbReference>
<dbReference type="Gene3D" id="3.40.50.2300">
    <property type="match status" value="2"/>
</dbReference>
<evidence type="ECO:0000256" key="2">
    <source>
        <dbReference type="ARBA" id="ARBA00023125"/>
    </source>
</evidence>
<comment type="caution">
    <text evidence="5">The sequence shown here is derived from an EMBL/GenBank/DDBJ whole genome shotgun (WGS) entry which is preliminary data.</text>
</comment>
<dbReference type="Proteomes" id="UP001209317">
    <property type="component" value="Unassembled WGS sequence"/>
</dbReference>
<dbReference type="PANTHER" id="PTHR30146">
    <property type="entry name" value="LACI-RELATED TRANSCRIPTIONAL REPRESSOR"/>
    <property type="match status" value="1"/>
</dbReference>
<feature type="domain" description="HTH lacI-type" evidence="4">
    <location>
        <begin position="7"/>
        <end position="61"/>
    </location>
</feature>
<keyword evidence="2" id="KW-0238">DNA-binding</keyword>
<dbReference type="InterPro" id="IPR010982">
    <property type="entry name" value="Lambda_DNA-bd_dom_sf"/>
</dbReference>
<dbReference type="InterPro" id="IPR000843">
    <property type="entry name" value="HTH_LacI"/>
</dbReference>
<protein>
    <submittedName>
        <fullName evidence="5">LacI family transcriptional regulator</fullName>
    </submittedName>
</protein>
<dbReference type="SUPFAM" id="SSF47413">
    <property type="entry name" value="lambda repressor-like DNA-binding domains"/>
    <property type="match status" value="1"/>
</dbReference>
<keyword evidence="6" id="KW-1185">Reference proteome</keyword>
<reference evidence="5" key="1">
    <citation type="submission" date="2022-10" db="EMBL/GenBank/DDBJ databases">
        <authorList>
            <person name="Kim H.S."/>
            <person name="Kim J.-S."/>
            <person name="Suh M.K."/>
            <person name="Eom M.K."/>
            <person name="Lee J.-S."/>
        </authorList>
    </citation>
    <scope>NUCLEOTIDE SEQUENCE</scope>
    <source>
        <strain evidence="5">LIP-5</strain>
    </source>
</reference>
<dbReference type="PROSITE" id="PS50932">
    <property type="entry name" value="HTH_LACI_2"/>
    <property type="match status" value="1"/>
</dbReference>